<reference evidence="1" key="1">
    <citation type="journal article" date="2014" name="Int. J. Syst. Evol. Microbiol.">
        <title>Complete genome sequence of Corynebacterium casei LMG S-19264T (=DSM 44701T), isolated from a smear-ripened cheese.</title>
        <authorList>
            <consortium name="US DOE Joint Genome Institute (JGI-PGF)"/>
            <person name="Walter F."/>
            <person name="Albersmeier A."/>
            <person name="Kalinowski J."/>
            <person name="Ruckert C."/>
        </authorList>
    </citation>
    <scope>NUCLEOTIDE SEQUENCE</scope>
    <source>
        <strain evidence="1">VKM Ac-1321</strain>
    </source>
</reference>
<dbReference type="RefSeq" id="WP_261961466.1">
    <property type="nucleotide sequence ID" value="NZ_BAAAXA010000001.1"/>
</dbReference>
<proteinExistence type="predicted"/>
<dbReference type="AlphaFoldDB" id="A0A9W6KM16"/>
<keyword evidence="2" id="KW-1185">Reference proteome</keyword>
<accession>A0A9W6KM16</accession>
<evidence type="ECO:0000313" key="1">
    <source>
        <dbReference type="EMBL" id="GLL03375.1"/>
    </source>
</evidence>
<sequence length="60" mass="6523">MRYPFGGATDEDVKVSRADGTGVHIWIADYVDTSLTRPELSTDVNALVGVARWPGLTFTP</sequence>
<organism evidence="1 2">
    <name type="scientific">Dactylosporangium matsuzakiense</name>
    <dbReference type="NCBI Taxonomy" id="53360"/>
    <lineage>
        <taxon>Bacteria</taxon>
        <taxon>Bacillati</taxon>
        <taxon>Actinomycetota</taxon>
        <taxon>Actinomycetes</taxon>
        <taxon>Micromonosporales</taxon>
        <taxon>Micromonosporaceae</taxon>
        <taxon>Dactylosporangium</taxon>
    </lineage>
</organism>
<reference evidence="1" key="2">
    <citation type="submission" date="2023-01" db="EMBL/GenBank/DDBJ databases">
        <authorList>
            <person name="Sun Q."/>
            <person name="Evtushenko L."/>
        </authorList>
    </citation>
    <scope>NUCLEOTIDE SEQUENCE</scope>
    <source>
        <strain evidence="1">VKM Ac-1321</strain>
    </source>
</reference>
<protein>
    <submittedName>
        <fullName evidence="1">Uncharacterized protein</fullName>
    </submittedName>
</protein>
<name>A0A9W6KM16_9ACTN</name>
<dbReference type="Proteomes" id="UP001143480">
    <property type="component" value="Unassembled WGS sequence"/>
</dbReference>
<gene>
    <name evidence="1" type="ORF">GCM10017581_051200</name>
</gene>
<dbReference type="EMBL" id="BSFP01000033">
    <property type="protein sequence ID" value="GLL03375.1"/>
    <property type="molecule type" value="Genomic_DNA"/>
</dbReference>
<evidence type="ECO:0000313" key="2">
    <source>
        <dbReference type="Proteomes" id="UP001143480"/>
    </source>
</evidence>
<comment type="caution">
    <text evidence="1">The sequence shown here is derived from an EMBL/GenBank/DDBJ whole genome shotgun (WGS) entry which is preliminary data.</text>
</comment>